<evidence type="ECO:0000313" key="2">
    <source>
        <dbReference type="Proteomes" id="UP000324222"/>
    </source>
</evidence>
<name>A0A5B7CII0_PORTR</name>
<evidence type="ECO:0000313" key="1">
    <source>
        <dbReference type="EMBL" id="MPC07463.1"/>
    </source>
</evidence>
<keyword evidence="2" id="KW-1185">Reference proteome</keyword>
<gene>
    <name evidence="1" type="ORF">E2C01_000025</name>
</gene>
<dbReference type="AlphaFoldDB" id="A0A5B7CII0"/>
<dbReference type="Proteomes" id="UP000324222">
    <property type="component" value="Unassembled WGS sequence"/>
</dbReference>
<accession>A0A5B7CII0</accession>
<reference evidence="1 2" key="1">
    <citation type="submission" date="2019-05" db="EMBL/GenBank/DDBJ databases">
        <title>Another draft genome of Portunus trituberculatus and its Hox gene families provides insights of decapod evolution.</title>
        <authorList>
            <person name="Jeong J.-H."/>
            <person name="Song I."/>
            <person name="Kim S."/>
            <person name="Choi T."/>
            <person name="Kim D."/>
            <person name="Ryu S."/>
            <person name="Kim W."/>
        </authorList>
    </citation>
    <scope>NUCLEOTIDE SEQUENCE [LARGE SCALE GENOMIC DNA]</scope>
    <source>
        <tissue evidence="1">Muscle</tissue>
    </source>
</reference>
<dbReference type="OrthoDB" id="6347512at2759"/>
<comment type="caution">
    <text evidence="1">The sequence shown here is derived from an EMBL/GenBank/DDBJ whole genome shotgun (WGS) entry which is preliminary data.</text>
</comment>
<sequence length="126" mass="14366">MRCSVGWRECWSLVSFSPHYNLISSLTLSSMASPLLYHMTIRQDVTPNHVQVLMKLQLKPGFNIPASFVLRLYNLLQPDLVIGQLVDRTVVKRLPPALKTRLLEARMRLQGEVEYLDTGGQEQVMA</sequence>
<proteinExistence type="predicted"/>
<protein>
    <submittedName>
        <fullName evidence="1">Uncharacterized protein</fullName>
    </submittedName>
</protein>
<dbReference type="EMBL" id="VSRR010000001">
    <property type="protein sequence ID" value="MPC07463.1"/>
    <property type="molecule type" value="Genomic_DNA"/>
</dbReference>
<organism evidence="1 2">
    <name type="scientific">Portunus trituberculatus</name>
    <name type="common">Swimming crab</name>
    <name type="synonym">Neptunus trituberculatus</name>
    <dbReference type="NCBI Taxonomy" id="210409"/>
    <lineage>
        <taxon>Eukaryota</taxon>
        <taxon>Metazoa</taxon>
        <taxon>Ecdysozoa</taxon>
        <taxon>Arthropoda</taxon>
        <taxon>Crustacea</taxon>
        <taxon>Multicrustacea</taxon>
        <taxon>Malacostraca</taxon>
        <taxon>Eumalacostraca</taxon>
        <taxon>Eucarida</taxon>
        <taxon>Decapoda</taxon>
        <taxon>Pleocyemata</taxon>
        <taxon>Brachyura</taxon>
        <taxon>Eubrachyura</taxon>
        <taxon>Portunoidea</taxon>
        <taxon>Portunidae</taxon>
        <taxon>Portuninae</taxon>
        <taxon>Portunus</taxon>
    </lineage>
</organism>